<dbReference type="PANTHER" id="PTHR24216">
    <property type="entry name" value="PAXILLIN-RELATED"/>
    <property type="match status" value="1"/>
</dbReference>
<evidence type="ECO:0000256" key="1">
    <source>
        <dbReference type="SAM" id="MobiDB-lite"/>
    </source>
</evidence>
<dbReference type="EMBL" id="BMVX01000005">
    <property type="protein sequence ID" value="GGZ58203.1"/>
    <property type="molecule type" value="Genomic_DNA"/>
</dbReference>
<feature type="compositionally biased region" description="Low complexity" evidence="1">
    <location>
        <begin position="663"/>
        <end position="680"/>
    </location>
</feature>
<protein>
    <recommendedName>
        <fullName evidence="4">ATP-binding protein</fullName>
    </recommendedName>
</protein>
<feature type="compositionally biased region" description="Gly residues" evidence="1">
    <location>
        <begin position="792"/>
        <end position="814"/>
    </location>
</feature>
<feature type="compositionally biased region" description="Low complexity" evidence="1">
    <location>
        <begin position="957"/>
        <end position="993"/>
    </location>
</feature>
<feature type="compositionally biased region" description="Low complexity" evidence="1">
    <location>
        <begin position="32"/>
        <end position="51"/>
    </location>
</feature>
<dbReference type="RefSeq" id="WP_167536787.1">
    <property type="nucleotide sequence ID" value="NZ_BMVX01000005.1"/>
</dbReference>
<feature type="compositionally biased region" description="Low complexity" evidence="1">
    <location>
        <begin position="1019"/>
        <end position="1032"/>
    </location>
</feature>
<dbReference type="Proteomes" id="UP000634660">
    <property type="component" value="Unassembled WGS sequence"/>
</dbReference>
<feature type="compositionally biased region" description="Pro residues" evidence="1">
    <location>
        <begin position="946"/>
        <end position="956"/>
    </location>
</feature>
<dbReference type="PANTHER" id="PTHR24216:SF65">
    <property type="entry name" value="PAXILLIN-LIKE PROTEIN 1"/>
    <property type="match status" value="1"/>
</dbReference>
<feature type="compositionally biased region" description="Pro residues" evidence="1">
    <location>
        <begin position="994"/>
        <end position="1018"/>
    </location>
</feature>
<proteinExistence type="predicted"/>
<feature type="region of interest" description="Disordered" evidence="1">
    <location>
        <begin position="1"/>
        <end position="54"/>
    </location>
</feature>
<organism evidence="2 3">
    <name type="scientific">Streptomyces subrutilus</name>
    <dbReference type="NCBI Taxonomy" id="36818"/>
    <lineage>
        <taxon>Bacteria</taxon>
        <taxon>Bacillati</taxon>
        <taxon>Actinomycetota</taxon>
        <taxon>Actinomycetes</taxon>
        <taxon>Kitasatosporales</taxon>
        <taxon>Streptomycetaceae</taxon>
        <taxon>Streptomyces</taxon>
    </lineage>
</organism>
<feature type="region of interest" description="Disordered" evidence="1">
    <location>
        <begin position="915"/>
        <end position="1032"/>
    </location>
</feature>
<feature type="compositionally biased region" description="Low complexity" evidence="1">
    <location>
        <begin position="689"/>
        <end position="705"/>
    </location>
</feature>
<feature type="region of interest" description="Disordered" evidence="1">
    <location>
        <begin position="608"/>
        <end position="835"/>
    </location>
</feature>
<feature type="compositionally biased region" description="Low complexity" evidence="1">
    <location>
        <begin position="8"/>
        <end position="24"/>
    </location>
</feature>
<evidence type="ECO:0000313" key="2">
    <source>
        <dbReference type="EMBL" id="GGZ58203.1"/>
    </source>
</evidence>
<reference evidence="2" key="1">
    <citation type="journal article" date="2014" name="Int. J. Syst. Evol. Microbiol.">
        <title>Complete genome sequence of Corynebacterium casei LMG S-19264T (=DSM 44701T), isolated from a smear-ripened cheese.</title>
        <authorList>
            <consortium name="US DOE Joint Genome Institute (JGI-PGF)"/>
            <person name="Walter F."/>
            <person name="Albersmeier A."/>
            <person name="Kalinowski J."/>
            <person name="Ruckert C."/>
        </authorList>
    </citation>
    <scope>NUCLEOTIDE SEQUENCE</scope>
    <source>
        <strain evidence="2">JCM 4834</strain>
    </source>
</reference>
<feature type="compositionally biased region" description="Low complexity" evidence="1">
    <location>
        <begin position="757"/>
        <end position="778"/>
    </location>
</feature>
<dbReference type="Gene3D" id="3.40.50.300">
    <property type="entry name" value="P-loop containing nucleotide triphosphate hydrolases"/>
    <property type="match status" value="1"/>
</dbReference>
<feature type="region of interest" description="Disordered" evidence="1">
    <location>
        <begin position="66"/>
        <end position="118"/>
    </location>
</feature>
<dbReference type="SUPFAM" id="SSF52540">
    <property type="entry name" value="P-loop containing nucleoside triphosphate hydrolases"/>
    <property type="match status" value="1"/>
</dbReference>
<gene>
    <name evidence="2" type="ORF">GCM10010371_17150</name>
</gene>
<sequence length="1032" mass="102633">MDRTHKQAAVPGDPGDPAAQGGPAPADPAPAAPAGGPAGTTGQQPAAGTPAEALRVVTLTAGDFSLTVNPVDGSEIEPHRPGTTTRRPAKRESAARRAREAGARPPQAPGAPAPARLLPSRREERERLVRLLGRGRSVRLTGPAGSGRTTLLDAVAAECANLAPDGVVRLSGHGHQQPGELLHALYAAVYEAPEERPDRIELLSRVRDIGAVVLVDDLELGGPALDELLRATPECAYLLAATPDTRAPSDDAHLEEVLLSGLGRDECRDLLEAGLRRAPTDQESAWAEDLRFASEGLPLRFVQAAALLRQRDELNRCDVDDDEEEPGVFEERPRDTVEVPLPTLAEGAAPAELLASRVSESARAALRIACALGGELPHHAHLPALVGDTHADLAVAELLGCGLLTPVGTRYRLAAGVARQLEDVGYGDSAAEEARTAARHYVWWTGHASLTPGRVAAEADAVLAALAGADVVAAVLLARTAAPAFAASLHWEAWERVLRSGAEAARKAGEVAEQAYFHHELGVLALCEGRLDRARAELETSIGLRGALADKRGTVAGRRALALVVDRESAGAPPSPPLRLEAPAALQGTVAPGAAASAAAAAGAGLPAAPEPLTVPLPATDRDDPARTTPFPVSGAADRTTPFGLAGLTTTAPLPDLPPTPVPGAGAPGLPGTSAASVGPGPLGGPGTPGSDAGPAASAPPVDAGAPERGDPSGFPGATATGTSARQGTPEPSGAPGASAPQSGRTAFPTVRATGVPGLSAAPGFPGPSAAPGFPGTAGLPGGSGAFPSAGAPGGTGAPGTAGAPGFGADGGPGAAFPGGPAGTGQGPGAPEPSEAVTRLTPVVPVTRRSEPSTQLAQVFEEAFPLTPKRPPAPVPAAPAPAPAAGRRRVVLLAGAGALAVVALGTVVALAMGSPDPEAPPTAPGATTPAAVVPSVAPGTSGNDPAPTPPADPAAPEPSTARTGSTTPTPGRSTSPTASKRPSSTPQKSTSPTPSSPPPSSQEPTPSPTPPESPPPTGTTPTTPATQTATAG</sequence>
<evidence type="ECO:0008006" key="4">
    <source>
        <dbReference type="Google" id="ProtNLM"/>
    </source>
</evidence>
<reference evidence="2" key="2">
    <citation type="submission" date="2020-09" db="EMBL/GenBank/DDBJ databases">
        <authorList>
            <person name="Sun Q."/>
            <person name="Ohkuma M."/>
        </authorList>
    </citation>
    <scope>NUCLEOTIDE SEQUENCE</scope>
    <source>
        <strain evidence="2">JCM 4834</strain>
    </source>
</reference>
<name>A0A918QN30_9ACTN</name>
<feature type="compositionally biased region" description="Low complexity" evidence="1">
    <location>
        <begin position="924"/>
        <end position="945"/>
    </location>
</feature>
<dbReference type="InterPro" id="IPR027417">
    <property type="entry name" value="P-loop_NTPase"/>
</dbReference>
<accession>A0A918QN30</accession>
<feature type="compositionally biased region" description="Basic and acidic residues" evidence="1">
    <location>
        <begin position="90"/>
        <end position="102"/>
    </location>
</feature>
<feature type="compositionally biased region" description="Low complexity" evidence="1">
    <location>
        <begin position="732"/>
        <end position="744"/>
    </location>
</feature>
<evidence type="ECO:0000313" key="3">
    <source>
        <dbReference type="Proteomes" id="UP000634660"/>
    </source>
</evidence>
<feature type="compositionally biased region" description="Low complexity" evidence="1">
    <location>
        <begin position="644"/>
        <end position="654"/>
    </location>
</feature>
<comment type="caution">
    <text evidence="2">The sequence shown here is derived from an EMBL/GenBank/DDBJ whole genome shotgun (WGS) entry which is preliminary data.</text>
</comment>
<dbReference type="AlphaFoldDB" id="A0A918QN30"/>